<dbReference type="Proteomes" id="UP000283389">
    <property type="component" value="Unassembled WGS sequence"/>
</dbReference>
<proteinExistence type="predicted"/>
<dbReference type="PROSITE" id="PS50110">
    <property type="entry name" value="RESPONSE_REGULATORY"/>
    <property type="match status" value="1"/>
</dbReference>
<dbReference type="SUPFAM" id="SSF52172">
    <property type="entry name" value="CheY-like"/>
    <property type="match status" value="1"/>
</dbReference>
<evidence type="ECO:0000259" key="2">
    <source>
        <dbReference type="PROSITE" id="PS50110"/>
    </source>
</evidence>
<keyword evidence="1" id="KW-0597">Phosphoprotein</keyword>
<gene>
    <name evidence="3" type="ORF">BK649_11075</name>
</gene>
<protein>
    <recommendedName>
        <fullName evidence="2">Response regulatory domain-containing protein</fullName>
    </recommendedName>
</protein>
<accession>A0A423FBW5</accession>
<sequence length="154" mass="17670">MKVLIVEDEFDKREKITSYLYSVFESSQLEIVESESLRSGLKTLLQVSDIDVVLLDMSMPGFDITSDEPGGGEPESYAGKELMSQMRLRNIKIPVIVITQYKKFKKENISLEELTEEFQAQFPDFFMGTIHFSSAVEGWKKNLLDYLKKVQGLK</sequence>
<dbReference type="RefSeq" id="WP_123475405.1">
    <property type="nucleotide sequence ID" value="NZ_MOAZ01000006.1"/>
</dbReference>
<name>A0A423FBW5_9PSED</name>
<dbReference type="EMBL" id="MOAZ01000006">
    <property type="protein sequence ID" value="ROM54154.1"/>
    <property type="molecule type" value="Genomic_DNA"/>
</dbReference>
<comment type="caution">
    <text evidence="3">The sequence shown here is derived from an EMBL/GenBank/DDBJ whole genome shotgun (WGS) entry which is preliminary data.</text>
</comment>
<dbReference type="InterPro" id="IPR001789">
    <property type="entry name" value="Sig_transdc_resp-reg_receiver"/>
</dbReference>
<dbReference type="GO" id="GO:0000160">
    <property type="term" value="P:phosphorelay signal transduction system"/>
    <property type="evidence" value="ECO:0007669"/>
    <property type="project" value="InterPro"/>
</dbReference>
<dbReference type="Gene3D" id="3.40.50.2300">
    <property type="match status" value="1"/>
</dbReference>
<dbReference type="AlphaFoldDB" id="A0A423FBW5"/>
<feature type="domain" description="Response regulatory" evidence="2">
    <location>
        <begin position="2"/>
        <end position="143"/>
    </location>
</feature>
<reference evidence="3 4" key="1">
    <citation type="submission" date="2016-10" db="EMBL/GenBank/DDBJ databases">
        <title>Comparative genome analysis of multiple Pseudomonas spp. focuses on biocontrol and plant growth promoting traits.</title>
        <authorList>
            <person name="Tao X.-Y."/>
            <person name="Taylor C.G."/>
        </authorList>
    </citation>
    <scope>NUCLEOTIDE SEQUENCE [LARGE SCALE GENOMIC DNA]</scope>
    <source>
        <strain evidence="3 4">36C8</strain>
    </source>
</reference>
<feature type="modified residue" description="4-aspartylphosphate" evidence="1">
    <location>
        <position position="56"/>
    </location>
</feature>
<organism evidence="3 4">
    <name type="scientific">Pseudomonas canadensis</name>
    <dbReference type="NCBI Taxonomy" id="915099"/>
    <lineage>
        <taxon>Bacteria</taxon>
        <taxon>Pseudomonadati</taxon>
        <taxon>Pseudomonadota</taxon>
        <taxon>Gammaproteobacteria</taxon>
        <taxon>Pseudomonadales</taxon>
        <taxon>Pseudomonadaceae</taxon>
        <taxon>Pseudomonas</taxon>
    </lineage>
</organism>
<evidence type="ECO:0000256" key="1">
    <source>
        <dbReference type="PROSITE-ProRule" id="PRU00169"/>
    </source>
</evidence>
<evidence type="ECO:0000313" key="4">
    <source>
        <dbReference type="Proteomes" id="UP000283389"/>
    </source>
</evidence>
<evidence type="ECO:0000313" key="3">
    <source>
        <dbReference type="EMBL" id="ROM54154.1"/>
    </source>
</evidence>
<dbReference type="CDD" id="cd00156">
    <property type="entry name" value="REC"/>
    <property type="match status" value="1"/>
</dbReference>
<dbReference type="InterPro" id="IPR011006">
    <property type="entry name" value="CheY-like_superfamily"/>
</dbReference>